<dbReference type="Pfam" id="PF00046">
    <property type="entry name" value="Homeodomain"/>
    <property type="match status" value="1"/>
</dbReference>
<dbReference type="SMART" id="SM00389">
    <property type="entry name" value="HOX"/>
    <property type="match status" value="2"/>
</dbReference>
<feature type="region of interest" description="Disordered" evidence="3">
    <location>
        <begin position="80"/>
        <end position="103"/>
    </location>
</feature>
<feature type="DNA-binding region" description="Homeobox" evidence="1">
    <location>
        <begin position="235"/>
        <end position="295"/>
    </location>
</feature>
<dbReference type="RefSeq" id="XP_007514130.1">
    <property type="nucleotide sequence ID" value="XM_007514068.1"/>
</dbReference>
<reference evidence="5 6" key="1">
    <citation type="submission" date="2011-10" db="EMBL/GenBank/DDBJ databases">
        <authorList>
            <person name="Genoscope - CEA"/>
        </authorList>
    </citation>
    <scope>NUCLEOTIDE SEQUENCE [LARGE SCALE GENOMIC DNA]</scope>
    <source>
        <strain evidence="5 6">RCC 1105</strain>
    </source>
</reference>
<dbReference type="CDD" id="cd00086">
    <property type="entry name" value="homeodomain"/>
    <property type="match status" value="1"/>
</dbReference>
<dbReference type="Gene3D" id="1.10.10.60">
    <property type="entry name" value="Homeodomain-like"/>
    <property type="match status" value="1"/>
</dbReference>
<sequence length="344" mass="39491">MALLMRRSCCFFSSSSSSSCSYSSSSSSFRRAKAVVVATVSTTTSGGSFKSRFTSCRRENHQPPRGNNFYIHNNTRINRRRPTRTFASHNDEEREDDEEEEEKWSDLLEQFDKEAVVIADRNKKIIIPPHKVATLERALAGGRRTFRLNELANDLGLERRDVTAWMKENQHRQKELAEKYPQEQFRNEDIDEDEVVGLLSNRAKETVRRDKLHDVKAPVNKGKKDGGPGGMPAYKGFKKTRLGASNVATLEKIWETGNHYPDDATIQGIRDATKLPASKIVNWFKEKRDGARSQRHRDARNRQAEKEGFERGGRRREGRGGGEYGKQNHRKQRDVVEDWGDDYE</sequence>
<evidence type="ECO:0000313" key="6">
    <source>
        <dbReference type="Proteomes" id="UP000198341"/>
    </source>
</evidence>
<dbReference type="KEGG" id="bpg:Bathy03g04690"/>
<keyword evidence="6" id="KW-1185">Reference proteome</keyword>
<accession>K8EC58</accession>
<dbReference type="InterPro" id="IPR009057">
    <property type="entry name" value="Homeodomain-like_sf"/>
</dbReference>
<dbReference type="GO" id="GO:0003677">
    <property type="term" value="F:DNA binding"/>
    <property type="evidence" value="ECO:0007669"/>
    <property type="project" value="UniProtKB-UniRule"/>
</dbReference>
<comment type="subcellular location">
    <subcellularLocation>
        <location evidence="1 2">Nucleus</location>
    </subcellularLocation>
</comment>
<dbReference type="InterPro" id="IPR001356">
    <property type="entry name" value="HD"/>
</dbReference>
<dbReference type="GO" id="GO:0005634">
    <property type="term" value="C:nucleus"/>
    <property type="evidence" value="ECO:0007669"/>
    <property type="project" value="UniProtKB-SubCell"/>
</dbReference>
<dbReference type="Proteomes" id="UP000198341">
    <property type="component" value="Chromosome 3"/>
</dbReference>
<keyword evidence="1 2" id="KW-0371">Homeobox</keyword>
<evidence type="ECO:0000256" key="3">
    <source>
        <dbReference type="SAM" id="MobiDB-lite"/>
    </source>
</evidence>
<gene>
    <name evidence="5" type="ORF">Bathy03g04690</name>
</gene>
<dbReference type="eggNOG" id="ENOG502R2EZ">
    <property type="taxonomic scope" value="Eukaryota"/>
</dbReference>
<evidence type="ECO:0000256" key="2">
    <source>
        <dbReference type="RuleBase" id="RU000682"/>
    </source>
</evidence>
<proteinExistence type="predicted"/>
<feature type="domain" description="Homeobox" evidence="4">
    <location>
        <begin position="233"/>
        <end position="294"/>
    </location>
</feature>
<feature type="region of interest" description="Disordered" evidence="3">
    <location>
        <begin position="286"/>
        <end position="344"/>
    </location>
</feature>
<protein>
    <recommendedName>
        <fullName evidence="4">Homeobox domain-containing protein</fullName>
    </recommendedName>
</protein>
<dbReference type="PROSITE" id="PS51257">
    <property type="entry name" value="PROKAR_LIPOPROTEIN"/>
    <property type="match status" value="1"/>
</dbReference>
<dbReference type="GeneID" id="19017006"/>
<feature type="compositionally biased region" description="Acidic residues" evidence="3">
    <location>
        <begin position="93"/>
        <end position="103"/>
    </location>
</feature>
<organism evidence="5 6">
    <name type="scientific">Bathycoccus prasinos</name>
    <dbReference type="NCBI Taxonomy" id="41875"/>
    <lineage>
        <taxon>Eukaryota</taxon>
        <taxon>Viridiplantae</taxon>
        <taxon>Chlorophyta</taxon>
        <taxon>Mamiellophyceae</taxon>
        <taxon>Mamiellales</taxon>
        <taxon>Bathycoccaceae</taxon>
        <taxon>Bathycoccus</taxon>
    </lineage>
</organism>
<name>K8EC58_9CHLO</name>
<dbReference type="EMBL" id="FO082276">
    <property type="protein sequence ID" value="CCO15567.1"/>
    <property type="molecule type" value="Genomic_DNA"/>
</dbReference>
<evidence type="ECO:0000259" key="4">
    <source>
        <dbReference type="PROSITE" id="PS50071"/>
    </source>
</evidence>
<dbReference type="SUPFAM" id="SSF46689">
    <property type="entry name" value="Homeodomain-like"/>
    <property type="match status" value="1"/>
</dbReference>
<keyword evidence="1 2" id="KW-0238">DNA-binding</keyword>
<dbReference type="OrthoDB" id="498730at2759"/>
<dbReference type="AlphaFoldDB" id="K8EC58"/>
<evidence type="ECO:0000313" key="5">
    <source>
        <dbReference type="EMBL" id="CCO15567.1"/>
    </source>
</evidence>
<keyword evidence="1 2" id="KW-0539">Nucleus</keyword>
<evidence type="ECO:0000256" key="1">
    <source>
        <dbReference type="PROSITE-ProRule" id="PRU00108"/>
    </source>
</evidence>
<feature type="compositionally biased region" description="Basic and acidic residues" evidence="3">
    <location>
        <begin position="300"/>
        <end position="312"/>
    </location>
</feature>
<dbReference type="PROSITE" id="PS50071">
    <property type="entry name" value="HOMEOBOX_2"/>
    <property type="match status" value="1"/>
</dbReference>